<dbReference type="InterPro" id="IPR006626">
    <property type="entry name" value="PbH1"/>
</dbReference>
<dbReference type="InterPro" id="IPR011050">
    <property type="entry name" value="Pectin_lyase_fold/virulence"/>
</dbReference>
<dbReference type="AlphaFoldDB" id="X1QM09"/>
<protein>
    <recommendedName>
        <fullName evidence="2">Right handed beta helix domain-containing protein</fullName>
    </recommendedName>
</protein>
<sequence>AITDGVEWEPVTELDGDVEIELGWDDEEPAGALAETVVFDGFYICGDGDGVLIYLAEVNNGSDLTISNNVLESYIVGIMSDGLTTDNASSVTIAGNYILFGSCGIDFSNVVGGSELTIRDNEVLNNHQGIDIGNLAEESTVTIEDN</sequence>
<proteinExistence type="predicted"/>
<gene>
    <name evidence="1" type="ORF">S06H3_62872</name>
</gene>
<feature type="non-terminal residue" evidence="1">
    <location>
        <position position="146"/>
    </location>
</feature>
<organism evidence="1">
    <name type="scientific">marine sediment metagenome</name>
    <dbReference type="NCBI Taxonomy" id="412755"/>
    <lineage>
        <taxon>unclassified sequences</taxon>
        <taxon>metagenomes</taxon>
        <taxon>ecological metagenomes</taxon>
    </lineage>
</organism>
<evidence type="ECO:0008006" key="2">
    <source>
        <dbReference type="Google" id="ProtNLM"/>
    </source>
</evidence>
<dbReference type="SUPFAM" id="SSF51126">
    <property type="entry name" value="Pectin lyase-like"/>
    <property type="match status" value="1"/>
</dbReference>
<accession>X1QM09</accession>
<dbReference type="EMBL" id="BARV01041573">
    <property type="protein sequence ID" value="GAI52000.1"/>
    <property type="molecule type" value="Genomic_DNA"/>
</dbReference>
<name>X1QM09_9ZZZZ</name>
<feature type="non-terminal residue" evidence="1">
    <location>
        <position position="1"/>
    </location>
</feature>
<evidence type="ECO:0000313" key="1">
    <source>
        <dbReference type="EMBL" id="GAI52000.1"/>
    </source>
</evidence>
<comment type="caution">
    <text evidence="1">The sequence shown here is derived from an EMBL/GenBank/DDBJ whole genome shotgun (WGS) entry which is preliminary data.</text>
</comment>
<dbReference type="SMART" id="SM00710">
    <property type="entry name" value="PbH1"/>
    <property type="match status" value="4"/>
</dbReference>
<reference evidence="1" key="1">
    <citation type="journal article" date="2014" name="Front. Microbiol.">
        <title>High frequency of phylogenetically diverse reductive dehalogenase-homologous genes in deep subseafloor sedimentary metagenomes.</title>
        <authorList>
            <person name="Kawai M."/>
            <person name="Futagami T."/>
            <person name="Toyoda A."/>
            <person name="Takaki Y."/>
            <person name="Nishi S."/>
            <person name="Hori S."/>
            <person name="Arai W."/>
            <person name="Tsubouchi T."/>
            <person name="Morono Y."/>
            <person name="Uchiyama I."/>
            <person name="Ito T."/>
            <person name="Fujiyama A."/>
            <person name="Inagaki F."/>
            <person name="Takami H."/>
        </authorList>
    </citation>
    <scope>NUCLEOTIDE SEQUENCE</scope>
    <source>
        <strain evidence="1">Expedition CK06-06</strain>
    </source>
</reference>